<gene>
    <name evidence="3" type="ORF">GCM10023210_00060</name>
</gene>
<dbReference type="InterPro" id="IPR016032">
    <property type="entry name" value="Sig_transdc_resp-reg_C-effctor"/>
</dbReference>
<dbReference type="InterPro" id="IPR036388">
    <property type="entry name" value="WH-like_DNA-bd_sf"/>
</dbReference>
<dbReference type="SUPFAM" id="SSF46894">
    <property type="entry name" value="C-terminal effector domain of the bipartite response regulators"/>
    <property type="match status" value="1"/>
</dbReference>
<feature type="transmembrane region" description="Helical" evidence="1">
    <location>
        <begin position="32"/>
        <end position="50"/>
    </location>
</feature>
<name>A0ABP9LP93_9FLAO</name>
<proteinExistence type="predicted"/>
<protein>
    <recommendedName>
        <fullName evidence="2">HTH luxR-type domain-containing protein</fullName>
    </recommendedName>
</protein>
<dbReference type="SMART" id="SM00421">
    <property type="entry name" value="HTH_LUXR"/>
    <property type="match status" value="1"/>
</dbReference>
<feature type="domain" description="HTH luxR-type" evidence="2">
    <location>
        <begin position="114"/>
        <end position="166"/>
    </location>
</feature>
<dbReference type="Gene3D" id="1.10.10.10">
    <property type="entry name" value="Winged helix-like DNA-binding domain superfamily/Winged helix DNA-binding domain"/>
    <property type="match status" value="1"/>
</dbReference>
<evidence type="ECO:0000313" key="3">
    <source>
        <dbReference type="EMBL" id="GAA5082581.1"/>
    </source>
</evidence>
<keyword evidence="4" id="KW-1185">Reference proteome</keyword>
<evidence type="ECO:0000256" key="1">
    <source>
        <dbReference type="SAM" id="Phobius"/>
    </source>
</evidence>
<keyword evidence="1" id="KW-1133">Transmembrane helix</keyword>
<keyword evidence="1" id="KW-0472">Membrane</keyword>
<evidence type="ECO:0000313" key="4">
    <source>
        <dbReference type="Proteomes" id="UP001500353"/>
    </source>
</evidence>
<dbReference type="InterPro" id="IPR000792">
    <property type="entry name" value="Tscrpt_reg_LuxR_C"/>
</dbReference>
<sequence>MFITVSITFLLFLFREKNNTLRSFGDSNLYVGYLRATATFAIGLLFYYIINFWLKTKSPGETITINKTDNHPVATLIDIFESINRKDNSFMPLFLTTNSVFVNKVKEICPKINDTELEVCALIKLGLTTKEIAIATNSTYKAIESIKYRLRKKMNLESSINLMLFFNEM</sequence>
<accession>A0ABP9LP93</accession>
<organism evidence="3 4">
    <name type="scientific">Chryseobacterium ginsengisoli</name>
    <dbReference type="NCBI Taxonomy" id="363853"/>
    <lineage>
        <taxon>Bacteria</taxon>
        <taxon>Pseudomonadati</taxon>
        <taxon>Bacteroidota</taxon>
        <taxon>Flavobacteriia</taxon>
        <taxon>Flavobacteriales</taxon>
        <taxon>Weeksellaceae</taxon>
        <taxon>Chryseobacterium group</taxon>
        <taxon>Chryseobacterium</taxon>
    </lineage>
</organism>
<dbReference type="Proteomes" id="UP001500353">
    <property type="component" value="Unassembled WGS sequence"/>
</dbReference>
<reference evidence="4" key="1">
    <citation type="journal article" date="2019" name="Int. J. Syst. Evol. Microbiol.">
        <title>The Global Catalogue of Microorganisms (GCM) 10K type strain sequencing project: providing services to taxonomists for standard genome sequencing and annotation.</title>
        <authorList>
            <consortium name="The Broad Institute Genomics Platform"/>
            <consortium name="The Broad Institute Genome Sequencing Center for Infectious Disease"/>
            <person name="Wu L."/>
            <person name="Ma J."/>
        </authorList>
    </citation>
    <scope>NUCLEOTIDE SEQUENCE [LARGE SCALE GENOMIC DNA]</scope>
    <source>
        <strain evidence="4">JCM 18019</strain>
    </source>
</reference>
<evidence type="ECO:0000259" key="2">
    <source>
        <dbReference type="SMART" id="SM00421"/>
    </source>
</evidence>
<comment type="caution">
    <text evidence="3">The sequence shown here is derived from an EMBL/GenBank/DDBJ whole genome shotgun (WGS) entry which is preliminary data.</text>
</comment>
<dbReference type="EMBL" id="BAABHX010000001">
    <property type="protein sequence ID" value="GAA5082581.1"/>
    <property type="molecule type" value="Genomic_DNA"/>
</dbReference>
<dbReference type="RefSeq" id="WP_345199452.1">
    <property type="nucleotide sequence ID" value="NZ_BAABHX010000001.1"/>
</dbReference>
<keyword evidence="1" id="KW-0812">Transmembrane</keyword>